<feature type="domain" description="HTH gntR-type" evidence="4">
    <location>
        <begin position="5"/>
        <end position="73"/>
    </location>
</feature>
<dbReference type="GO" id="GO:0003700">
    <property type="term" value="F:DNA-binding transcription factor activity"/>
    <property type="evidence" value="ECO:0007669"/>
    <property type="project" value="InterPro"/>
</dbReference>
<evidence type="ECO:0000256" key="2">
    <source>
        <dbReference type="ARBA" id="ARBA00023125"/>
    </source>
</evidence>
<keyword evidence="2 5" id="KW-0238">DNA-binding</keyword>
<dbReference type="GO" id="GO:0045892">
    <property type="term" value="P:negative regulation of DNA-templated transcription"/>
    <property type="evidence" value="ECO:0007669"/>
    <property type="project" value="TreeGrafter"/>
</dbReference>
<dbReference type="GO" id="GO:0003677">
    <property type="term" value="F:DNA binding"/>
    <property type="evidence" value="ECO:0007669"/>
    <property type="project" value="UniProtKB-KW"/>
</dbReference>
<evidence type="ECO:0000256" key="1">
    <source>
        <dbReference type="ARBA" id="ARBA00023015"/>
    </source>
</evidence>
<dbReference type="Gene3D" id="1.10.10.10">
    <property type="entry name" value="Winged helix-like DNA-binding domain superfamily/Winged helix DNA-binding domain"/>
    <property type="match status" value="2"/>
</dbReference>
<dbReference type="InterPro" id="IPR050679">
    <property type="entry name" value="Bact_HTH_transcr_reg"/>
</dbReference>
<accession>A0A1E3AT68</accession>
<dbReference type="RefSeq" id="WP_069157064.1">
    <property type="nucleotide sequence ID" value="NZ_DBFYTC010000057.1"/>
</dbReference>
<sequence length="480" mass="53581">MSNYNSQEQTIYRNLAGKIQLGFYDGGERFPSAKEIASGYQVSYCPAQRALKMLEKDGLIKLCRGKATQILAKPYEDYLGNPVFLQRSAALLDLCEGLKLISPAICFHSLHALDYEALSEPPKEEGTANAVRSLYRQFDQALHAIGSQTALNLYYDVGSFVGSAFLDIFCSPCGKEETMRLWQEIENEYRECAIQFKANDGEAFQKRLDRLNHLFFDRIIQYLKDLPAQEGEQIPFVWEPHKGRTRYCDFVAIDMICKISQKFYPVGTLLPNGAVLADIYHVSEITIRRTISLMNQLGVTQTFNGVGTRVISEGDASIPRKLKDLTLDSNLRSFLDAIQLLTILAEPVMCHTFPHIPADTLDRLAEAVGQKGQKKAMVAAIGMVLQTVVRFSPLASLREIYSKLTHLLLVGSILRLDETGEETVPGWPEIASSIREGCRSSRSDILAHACRALFENCFASTKLSLLEIGVQGVEDIVGFD</sequence>
<evidence type="ECO:0000259" key="4">
    <source>
        <dbReference type="PROSITE" id="PS50949"/>
    </source>
</evidence>
<name>A0A1E3AT68_9FIRM</name>
<dbReference type="Proteomes" id="UP000095003">
    <property type="component" value="Unassembled WGS sequence"/>
</dbReference>
<proteinExistence type="predicted"/>
<dbReference type="InterPro" id="IPR036388">
    <property type="entry name" value="WH-like_DNA-bd_sf"/>
</dbReference>
<dbReference type="InterPro" id="IPR000524">
    <property type="entry name" value="Tscrpt_reg_HTH_GntR"/>
</dbReference>
<evidence type="ECO:0000256" key="3">
    <source>
        <dbReference type="ARBA" id="ARBA00023163"/>
    </source>
</evidence>
<dbReference type="InterPro" id="IPR036390">
    <property type="entry name" value="WH_DNA-bd_sf"/>
</dbReference>
<dbReference type="PANTHER" id="PTHR44846:SF17">
    <property type="entry name" value="GNTR-FAMILY TRANSCRIPTIONAL REGULATOR"/>
    <property type="match status" value="1"/>
</dbReference>
<dbReference type="GeneID" id="93303908"/>
<dbReference type="AlphaFoldDB" id="A0A1E3AT68"/>
<keyword evidence="3" id="KW-0804">Transcription</keyword>
<dbReference type="Pfam" id="PF00392">
    <property type="entry name" value="GntR"/>
    <property type="match status" value="1"/>
</dbReference>
<organism evidence="5 6">
    <name type="scientific">Eisenbergiella tayi</name>
    <dbReference type="NCBI Taxonomy" id="1432052"/>
    <lineage>
        <taxon>Bacteria</taxon>
        <taxon>Bacillati</taxon>
        <taxon>Bacillota</taxon>
        <taxon>Clostridia</taxon>
        <taxon>Lachnospirales</taxon>
        <taxon>Lachnospiraceae</taxon>
        <taxon>Eisenbergiella</taxon>
    </lineage>
</organism>
<keyword evidence="1" id="KW-0805">Transcription regulation</keyword>
<dbReference type="PATRIC" id="fig|1432052.3.peg.2767"/>
<comment type="caution">
    <text evidence="5">The sequence shown here is derived from an EMBL/GenBank/DDBJ whole genome shotgun (WGS) entry which is preliminary data.</text>
</comment>
<dbReference type="EMBL" id="MCGI01000002">
    <property type="protein sequence ID" value="ODM11893.1"/>
    <property type="molecule type" value="Genomic_DNA"/>
</dbReference>
<dbReference type="PROSITE" id="PS50949">
    <property type="entry name" value="HTH_GNTR"/>
    <property type="match status" value="1"/>
</dbReference>
<dbReference type="SMART" id="SM00345">
    <property type="entry name" value="HTH_GNTR"/>
    <property type="match status" value="2"/>
</dbReference>
<dbReference type="SUPFAM" id="SSF46785">
    <property type="entry name" value="Winged helix' DNA-binding domain"/>
    <property type="match status" value="2"/>
</dbReference>
<evidence type="ECO:0000313" key="5">
    <source>
        <dbReference type="EMBL" id="ODM11893.1"/>
    </source>
</evidence>
<dbReference type="PANTHER" id="PTHR44846">
    <property type="entry name" value="MANNOSYL-D-GLYCERATE TRANSPORT/METABOLISM SYSTEM REPRESSOR MNGR-RELATED"/>
    <property type="match status" value="1"/>
</dbReference>
<evidence type="ECO:0000313" key="6">
    <source>
        <dbReference type="Proteomes" id="UP000095003"/>
    </source>
</evidence>
<reference evidence="5 6" key="1">
    <citation type="submission" date="2016-07" db="EMBL/GenBank/DDBJ databases">
        <title>Characterization of isolates of Eisenbergiella tayi derived from blood cultures, using whole genome sequencing.</title>
        <authorList>
            <person name="Burdz T."/>
            <person name="Wiebe D."/>
            <person name="Huynh C."/>
            <person name="Bernard K."/>
        </authorList>
    </citation>
    <scope>NUCLEOTIDE SEQUENCE [LARGE SCALE GENOMIC DNA]</scope>
    <source>
        <strain evidence="5 6">NML 120489</strain>
    </source>
</reference>
<gene>
    <name evidence="5" type="ORF">BEH84_02508</name>
</gene>
<protein>
    <submittedName>
        <fullName evidence="5">DNA-binding transcriptional repressor ExuR</fullName>
    </submittedName>
</protein>